<protein>
    <submittedName>
        <fullName evidence="2">Uncharacterized protein</fullName>
    </submittedName>
</protein>
<dbReference type="AlphaFoldDB" id="A0A075HIU2"/>
<accession>A0A075HIU2</accession>
<dbReference type="InterPro" id="IPR036390">
    <property type="entry name" value="WH_DNA-bd_sf"/>
</dbReference>
<sequence length="338" mass="37812">MGGMGDMQVLTGELKVTREKLRKSSVHQPPVGFPKPRGGASIAVSLEQCIIDVFSSVDTQGNEPEEHQRITVSEIINVLRNHPDLPANTDAKGLPLSMEIEPSSELAAARRGRDAIKRALKEIPEIRRIGSTKDAHYVYDSTWTGQHDEIQRKILSELMQNGGNMAPLEIVEEIDEDESTVFEYLDVLESEGIIELKRQNRKRAWVYICPGIWGFEPGGKGSFNFTLSSRSSSIFDDIELELELIRKAGLKDEPRWPFPDIAIPEDNLSRSLIVEIALWALYHRVRVGASESDPQSTGDDAGLPGSAEDDVLRRVLRSDEFQRLIRQANDDDSPDSRI</sequence>
<dbReference type="SUPFAM" id="SSF46785">
    <property type="entry name" value="Winged helix' DNA-binding domain"/>
    <property type="match status" value="1"/>
</dbReference>
<evidence type="ECO:0000256" key="1">
    <source>
        <dbReference type="SAM" id="MobiDB-lite"/>
    </source>
</evidence>
<dbReference type="Gene3D" id="1.10.10.10">
    <property type="entry name" value="Winged helix-like DNA-binding domain superfamily/Winged helix DNA-binding domain"/>
    <property type="match status" value="1"/>
</dbReference>
<proteinExistence type="predicted"/>
<dbReference type="EMBL" id="KF901038">
    <property type="protein sequence ID" value="AIF15849.1"/>
    <property type="molecule type" value="Genomic_DNA"/>
</dbReference>
<evidence type="ECO:0000313" key="2">
    <source>
        <dbReference type="EMBL" id="AIF15849.1"/>
    </source>
</evidence>
<feature type="region of interest" description="Disordered" evidence="1">
    <location>
        <begin position="290"/>
        <end position="309"/>
    </location>
</feature>
<dbReference type="Pfam" id="PF13412">
    <property type="entry name" value="HTH_24"/>
    <property type="match status" value="1"/>
</dbReference>
<reference evidence="2" key="1">
    <citation type="journal article" date="2014" name="Genome Biol. Evol.">
        <title>Pangenome evidence for extensive interdomain horizontal transfer affecting lineage core and shell genes in uncultured planktonic thaumarchaeota and euryarchaeota.</title>
        <authorList>
            <person name="Deschamps P."/>
            <person name="Zivanovic Y."/>
            <person name="Moreira D."/>
            <person name="Rodriguez-Valera F."/>
            <person name="Lopez-Garcia P."/>
        </authorList>
    </citation>
    <scope>NUCLEOTIDE SEQUENCE</scope>
</reference>
<organism evidence="2">
    <name type="scientific">uncultured marine group II/III euryarchaeote KM3_71_G06</name>
    <dbReference type="NCBI Taxonomy" id="1456495"/>
    <lineage>
        <taxon>Archaea</taxon>
        <taxon>Methanobacteriati</taxon>
        <taxon>Methanobacteriota</taxon>
        <taxon>environmental samples</taxon>
    </lineage>
</organism>
<name>A0A075HIU2_9EURY</name>
<dbReference type="InterPro" id="IPR036388">
    <property type="entry name" value="WH-like_DNA-bd_sf"/>
</dbReference>